<dbReference type="Pfam" id="PF00083">
    <property type="entry name" value="Sugar_tr"/>
    <property type="match status" value="1"/>
</dbReference>
<dbReference type="PANTHER" id="PTHR48022">
    <property type="entry name" value="PLASTIDIC GLUCOSE TRANSPORTER 4"/>
    <property type="match status" value="1"/>
</dbReference>
<dbReference type="InterPro" id="IPR003663">
    <property type="entry name" value="Sugar/inositol_transpt"/>
</dbReference>
<comment type="subcellular location">
    <subcellularLocation>
        <location evidence="1">Membrane</location>
        <topology evidence="1">Multi-pass membrane protein</topology>
    </subcellularLocation>
</comment>
<comment type="catalytic activity">
    <reaction evidence="7">
        <text>myo-inositol(out) + H(+)(out) = myo-inositol(in) + H(+)(in)</text>
        <dbReference type="Rhea" id="RHEA:60364"/>
        <dbReference type="ChEBI" id="CHEBI:15378"/>
        <dbReference type="ChEBI" id="CHEBI:17268"/>
    </reaction>
</comment>
<evidence type="ECO:0000256" key="1">
    <source>
        <dbReference type="ARBA" id="ARBA00004141"/>
    </source>
</evidence>
<evidence type="ECO:0000256" key="4">
    <source>
        <dbReference type="ARBA" id="ARBA00022692"/>
    </source>
</evidence>
<evidence type="ECO:0000256" key="5">
    <source>
        <dbReference type="ARBA" id="ARBA00022989"/>
    </source>
</evidence>
<feature type="transmembrane region" description="Helical" evidence="10">
    <location>
        <begin position="272"/>
        <end position="293"/>
    </location>
</feature>
<accession>A0AA38H4A2</accession>
<keyword evidence="5 10" id="KW-1133">Transmembrane helix</keyword>
<evidence type="ECO:0000256" key="2">
    <source>
        <dbReference type="ARBA" id="ARBA00010992"/>
    </source>
</evidence>
<dbReference type="Proteomes" id="UP001164286">
    <property type="component" value="Unassembled WGS sequence"/>
</dbReference>
<feature type="transmembrane region" description="Helical" evidence="10">
    <location>
        <begin position="89"/>
        <end position="108"/>
    </location>
</feature>
<comment type="similarity">
    <text evidence="2 8">Belongs to the major facilitator superfamily. Sugar transporter (TC 2.A.1.1) family.</text>
</comment>
<dbReference type="InterPro" id="IPR036259">
    <property type="entry name" value="MFS_trans_sf"/>
</dbReference>
<feature type="transmembrane region" description="Helical" evidence="10">
    <location>
        <begin position="365"/>
        <end position="388"/>
    </location>
</feature>
<feature type="transmembrane region" description="Helical" evidence="10">
    <location>
        <begin position="305"/>
        <end position="326"/>
    </location>
</feature>
<dbReference type="Gene3D" id="1.20.1250.20">
    <property type="entry name" value="MFS general substrate transporter like domains"/>
    <property type="match status" value="1"/>
</dbReference>
<dbReference type="InterPro" id="IPR050360">
    <property type="entry name" value="MFS_Sugar_Transporters"/>
</dbReference>
<feature type="transmembrane region" description="Helical" evidence="10">
    <location>
        <begin position="333"/>
        <end position="353"/>
    </location>
</feature>
<dbReference type="PROSITE" id="PS00217">
    <property type="entry name" value="SUGAR_TRANSPORT_2"/>
    <property type="match status" value="1"/>
</dbReference>
<feature type="transmembrane region" description="Helical" evidence="10">
    <location>
        <begin position="114"/>
        <end position="135"/>
    </location>
</feature>
<keyword evidence="6 10" id="KW-0472">Membrane</keyword>
<feature type="transmembrane region" description="Helical" evidence="10">
    <location>
        <begin position="180"/>
        <end position="200"/>
    </location>
</feature>
<name>A0AA38H4A2_9TREE</name>
<dbReference type="PRINTS" id="PR00171">
    <property type="entry name" value="SUGRTRNSPORT"/>
</dbReference>
<sequence length="524" mass="56019">MSQRSSSKALTLALAQSAAGIIFGWGNSEGSGLFSMTSYQRRFGECDAAGICALSTTRQSAITGLLSVGAVIGAVGSGSIAARFGLRKTCIAFILIHLIGAAIETSAMNTYAQILVARLLTGLGIGATSGLVPVFQAEASPPKYRGLVTGSFQLCVTLGIWGVSMTNWGMSRYDNSDISWRIPVALQMVFSACLLVGFILSPESPRFLAKQERWEECRKNLANLRGLPEDDANIDVEMDEVRAAAEKDKERGSAKYSECFSTQDRIAWRTMIGILVQIGQQVTGINFFFSYGVQFAQAAGLANTYVFQIILASVNVAASFPGVIAVDRAGRRPVLLTGAATMFIGQIVVGSVSKAYPDNPIAGDVLIAFTCLFVAAFASSWGPVAWVVCGETFPIRLSSLCVTLGTGANWLFNLIIAFAAPQIQARIGTGICFVWAGCLALAFAFAFFCIPETKGMSIEEVDALYLSGTPAWRSGSFKRQQEEQAIKSHEKHYARSTHREGGAQVPKDSQPSSAMTSARPSMDV</sequence>
<dbReference type="EMBL" id="JAKWFO010000008">
    <property type="protein sequence ID" value="KAI9633592.1"/>
    <property type="molecule type" value="Genomic_DNA"/>
</dbReference>
<evidence type="ECO:0000256" key="6">
    <source>
        <dbReference type="ARBA" id="ARBA00023136"/>
    </source>
</evidence>
<feature type="compositionally biased region" description="Polar residues" evidence="9">
    <location>
        <begin position="507"/>
        <end position="524"/>
    </location>
</feature>
<feature type="transmembrane region" description="Helical" evidence="10">
    <location>
        <begin position="61"/>
        <end position="82"/>
    </location>
</feature>
<protein>
    <submittedName>
        <fullName evidence="12">Hexose transporter</fullName>
    </submittedName>
</protein>
<dbReference type="RefSeq" id="XP_052943369.1">
    <property type="nucleotide sequence ID" value="XM_053085753.1"/>
</dbReference>
<proteinExistence type="inferred from homology"/>
<dbReference type="GO" id="GO:0016020">
    <property type="term" value="C:membrane"/>
    <property type="evidence" value="ECO:0007669"/>
    <property type="project" value="UniProtKB-SubCell"/>
</dbReference>
<dbReference type="PROSITE" id="PS50850">
    <property type="entry name" value="MFS"/>
    <property type="match status" value="1"/>
</dbReference>
<feature type="transmembrane region" description="Helical" evidence="10">
    <location>
        <begin position="427"/>
        <end position="450"/>
    </location>
</feature>
<organism evidence="12 13">
    <name type="scientific">Dioszegia hungarica</name>
    <dbReference type="NCBI Taxonomy" id="4972"/>
    <lineage>
        <taxon>Eukaryota</taxon>
        <taxon>Fungi</taxon>
        <taxon>Dikarya</taxon>
        <taxon>Basidiomycota</taxon>
        <taxon>Agaricomycotina</taxon>
        <taxon>Tremellomycetes</taxon>
        <taxon>Tremellales</taxon>
        <taxon>Bulleribasidiaceae</taxon>
        <taxon>Dioszegia</taxon>
    </lineage>
</organism>
<evidence type="ECO:0000256" key="8">
    <source>
        <dbReference type="RuleBase" id="RU003346"/>
    </source>
</evidence>
<evidence type="ECO:0000256" key="10">
    <source>
        <dbReference type="SAM" id="Phobius"/>
    </source>
</evidence>
<feature type="compositionally biased region" description="Basic and acidic residues" evidence="9">
    <location>
        <begin position="479"/>
        <end position="501"/>
    </location>
</feature>
<dbReference type="PROSITE" id="PS00216">
    <property type="entry name" value="SUGAR_TRANSPORT_1"/>
    <property type="match status" value="1"/>
</dbReference>
<evidence type="ECO:0000256" key="7">
    <source>
        <dbReference type="ARBA" id="ARBA00049119"/>
    </source>
</evidence>
<feature type="transmembrane region" description="Helical" evidence="10">
    <location>
        <begin position="147"/>
        <end position="168"/>
    </location>
</feature>
<dbReference type="PANTHER" id="PTHR48022:SF17">
    <property type="entry name" value="HEXOSE TRANSPORTER"/>
    <property type="match status" value="1"/>
</dbReference>
<dbReference type="GO" id="GO:0005351">
    <property type="term" value="F:carbohydrate:proton symporter activity"/>
    <property type="evidence" value="ECO:0007669"/>
    <property type="project" value="TreeGrafter"/>
</dbReference>
<evidence type="ECO:0000313" key="13">
    <source>
        <dbReference type="Proteomes" id="UP001164286"/>
    </source>
</evidence>
<evidence type="ECO:0000259" key="11">
    <source>
        <dbReference type="PROSITE" id="PS50850"/>
    </source>
</evidence>
<dbReference type="InterPro" id="IPR020846">
    <property type="entry name" value="MFS_dom"/>
</dbReference>
<keyword evidence="13" id="KW-1185">Reference proteome</keyword>
<feature type="transmembrane region" description="Helical" evidence="10">
    <location>
        <begin position="400"/>
        <end position="421"/>
    </location>
</feature>
<dbReference type="InterPro" id="IPR005828">
    <property type="entry name" value="MFS_sugar_transport-like"/>
</dbReference>
<comment type="caution">
    <text evidence="12">The sequence shown here is derived from an EMBL/GenBank/DDBJ whole genome shotgun (WGS) entry which is preliminary data.</text>
</comment>
<keyword evidence="3 8" id="KW-0813">Transport</keyword>
<dbReference type="SUPFAM" id="SSF103473">
    <property type="entry name" value="MFS general substrate transporter"/>
    <property type="match status" value="1"/>
</dbReference>
<dbReference type="InterPro" id="IPR005829">
    <property type="entry name" value="Sugar_transporter_CS"/>
</dbReference>
<keyword evidence="4 10" id="KW-0812">Transmembrane</keyword>
<feature type="region of interest" description="Disordered" evidence="9">
    <location>
        <begin position="476"/>
        <end position="524"/>
    </location>
</feature>
<gene>
    <name evidence="12" type="ORF">MKK02DRAFT_17192</name>
</gene>
<evidence type="ECO:0000313" key="12">
    <source>
        <dbReference type="EMBL" id="KAI9633592.1"/>
    </source>
</evidence>
<feature type="domain" description="Major facilitator superfamily (MFS) profile" evidence="11">
    <location>
        <begin position="12"/>
        <end position="454"/>
    </location>
</feature>
<dbReference type="GeneID" id="77724954"/>
<dbReference type="NCBIfam" id="TIGR00879">
    <property type="entry name" value="SP"/>
    <property type="match status" value="1"/>
</dbReference>
<reference evidence="12" key="1">
    <citation type="journal article" date="2022" name="G3 (Bethesda)">
        <title>High quality genome of the basidiomycete yeast Dioszegia hungarica PDD-24b-2 isolated from cloud water.</title>
        <authorList>
            <person name="Jarrige D."/>
            <person name="Haridas S."/>
            <person name="Bleykasten-Grosshans C."/>
            <person name="Joly M."/>
            <person name="Nadalig T."/>
            <person name="Sancelme M."/>
            <person name="Vuilleumier S."/>
            <person name="Grigoriev I.V."/>
            <person name="Amato P."/>
            <person name="Bringel F."/>
        </authorList>
    </citation>
    <scope>NUCLEOTIDE SEQUENCE</scope>
    <source>
        <strain evidence="12">PDD-24b-2</strain>
    </source>
</reference>
<evidence type="ECO:0000256" key="9">
    <source>
        <dbReference type="SAM" id="MobiDB-lite"/>
    </source>
</evidence>
<evidence type="ECO:0000256" key="3">
    <source>
        <dbReference type="ARBA" id="ARBA00022448"/>
    </source>
</evidence>
<dbReference type="AlphaFoldDB" id="A0AA38H4A2"/>